<feature type="transmembrane region" description="Helical" evidence="2">
    <location>
        <begin position="130"/>
        <end position="151"/>
    </location>
</feature>
<evidence type="ECO:0000313" key="3">
    <source>
        <dbReference type="EMBL" id="WAX58051.1"/>
    </source>
</evidence>
<reference evidence="3" key="1">
    <citation type="submission" date="2022-05" db="EMBL/GenBank/DDBJ databases">
        <title>Jatrophihabitans sp. SB3-54 whole genome sequence.</title>
        <authorList>
            <person name="Suh M.K."/>
            <person name="Eom M.K."/>
            <person name="Kim J.S."/>
            <person name="Kim H.S."/>
            <person name="Do H.E."/>
            <person name="Shin Y.K."/>
            <person name="Lee J.-S."/>
        </authorList>
    </citation>
    <scope>NUCLEOTIDE SEQUENCE</scope>
    <source>
        <strain evidence="3">SB3-54</strain>
    </source>
</reference>
<feature type="transmembrane region" description="Helical" evidence="2">
    <location>
        <begin position="101"/>
        <end position="118"/>
    </location>
</feature>
<dbReference type="EMBL" id="CP097463">
    <property type="protein sequence ID" value="WAX58051.1"/>
    <property type="molecule type" value="Genomic_DNA"/>
</dbReference>
<feature type="transmembrane region" description="Helical" evidence="2">
    <location>
        <begin position="49"/>
        <end position="73"/>
    </location>
</feature>
<sequence length="315" mass="32131">MIFAAGLVAAVSLGLGWVLQQRAAARAPLSELVSWRLLVHLARVRDWRFGIAAMVCGQVLGAVALGMGAVALVEPLLSTNLLFAFVIAAAFARKRATRREVGGALLLSAALGVFIAVGDPHRVEHPSPPPIALAGLVLVVVVGSALVLVVIGRSARNLVAEAILLATAAGLMYGLQDAATQQALDTANRHGVAALGTSIWTYVVIASAMIGILLSQSAFASSRLDHSLAPTAVAEPITGVTLGVAVFGNTLSVSPGALAVEAVCVIAMIAGTVEIVRSPTLKRHHASSRPSSAEPDDGCPPEDGCPPDSSTTGNS</sequence>
<keyword evidence="2" id="KW-0472">Membrane</keyword>
<dbReference type="PANTHER" id="PTHR40761:SF1">
    <property type="entry name" value="CONSERVED INTEGRAL MEMBRANE ALANINE VALINE AND LEUCINE RICH PROTEIN-RELATED"/>
    <property type="match status" value="1"/>
</dbReference>
<proteinExistence type="predicted"/>
<dbReference type="NCBIfam" id="NF038012">
    <property type="entry name" value="DMT_1"/>
    <property type="match status" value="1"/>
</dbReference>
<feature type="transmembrane region" description="Helical" evidence="2">
    <location>
        <begin position="199"/>
        <end position="220"/>
    </location>
</feature>
<dbReference type="RefSeq" id="WP_269444600.1">
    <property type="nucleotide sequence ID" value="NZ_CP097463.1"/>
</dbReference>
<name>A0ABY7K447_9ACTN</name>
<evidence type="ECO:0000313" key="4">
    <source>
        <dbReference type="Proteomes" id="UP001164693"/>
    </source>
</evidence>
<feature type="region of interest" description="Disordered" evidence="1">
    <location>
        <begin position="280"/>
        <end position="315"/>
    </location>
</feature>
<feature type="transmembrane region" description="Helical" evidence="2">
    <location>
        <begin position="158"/>
        <end position="175"/>
    </location>
</feature>
<accession>A0ABY7K447</accession>
<dbReference type="PANTHER" id="PTHR40761">
    <property type="entry name" value="CONSERVED INTEGRAL MEMBRANE ALANINE VALINE AND LEUCINE RICH PROTEIN-RELATED"/>
    <property type="match status" value="1"/>
</dbReference>
<protein>
    <submittedName>
        <fullName evidence="3">DMT family transporter</fullName>
    </submittedName>
</protein>
<evidence type="ECO:0000256" key="1">
    <source>
        <dbReference type="SAM" id="MobiDB-lite"/>
    </source>
</evidence>
<evidence type="ECO:0000256" key="2">
    <source>
        <dbReference type="SAM" id="Phobius"/>
    </source>
</evidence>
<keyword evidence="2" id="KW-1133">Transmembrane helix</keyword>
<keyword evidence="4" id="KW-1185">Reference proteome</keyword>
<dbReference type="Proteomes" id="UP001164693">
    <property type="component" value="Chromosome"/>
</dbReference>
<organism evidence="3 4">
    <name type="scientific">Jatrophihabitans cynanchi</name>
    <dbReference type="NCBI Taxonomy" id="2944128"/>
    <lineage>
        <taxon>Bacteria</taxon>
        <taxon>Bacillati</taxon>
        <taxon>Actinomycetota</taxon>
        <taxon>Actinomycetes</taxon>
        <taxon>Jatrophihabitantales</taxon>
        <taxon>Jatrophihabitantaceae</taxon>
        <taxon>Jatrophihabitans</taxon>
    </lineage>
</organism>
<keyword evidence="2" id="KW-0812">Transmembrane</keyword>
<gene>
    <name evidence="3" type="ORF">M6B22_04595</name>
</gene>